<keyword evidence="4" id="KW-0934">Plastid</keyword>
<dbReference type="GO" id="GO:0003723">
    <property type="term" value="F:RNA binding"/>
    <property type="evidence" value="ECO:0007669"/>
    <property type="project" value="UniProtKB-KW"/>
</dbReference>
<dbReference type="CDD" id="cd17917">
    <property type="entry name" value="DEXHc_RHA-like"/>
    <property type="match status" value="1"/>
</dbReference>
<dbReference type="FunFam" id="3.40.50.300:FF:000500">
    <property type="entry name" value="ATP-dependent RNA helicase DHX29"/>
    <property type="match status" value="1"/>
</dbReference>
<dbReference type="Pfam" id="PF07717">
    <property type="entry name" value="OB_NTP_bind"/>
    <property type="match status" value="1"/>
</dbReference>
<feature type="compositionally biased region" description="Pro residues" evidence="12">
    <location>
        <begin position="377"/>
        <end position="386"/>
    </location>
</feature>
<dbReference type="Pfam" id="PF00270">
    <property type="entry name" value="DEAD"/>
    <property type="match status" value="1"/>
</dbReference>
<dbReference type="InterPro" id="IPR027417">
    <property type="entry name" value="P-loop_NTPase"/>
</dbReference>
<dbReference type="HOGENOM" id="CLU_001832_1_3_1"/>
<feature type="domain" description="Helicase C-terminal" evidence="14">
    <location>
        <begin position="919"/>
        <end position="1096"/>
    </location>
</feature>
<evidence type="ECO:0000256" key="3">
    <source>
        <dbReference type="ARBA" id="ARBA00022528"/>
    </source>
</evidence>
<feature type="domain" description="Helicase ATP-binding" evidence="13">
    <location>
        <begin position="642"/>
        <end position="820"/>
    </location>
</feature>
<evidence type="ECO:0000313" key="15">
    <source>
        <dbReference type="EMBL" id="KIK96360.1"/>
    </source>
</evidence>
<evidence type="ECO:0000256" key="4">
    <source>
        <dbReference type="ARBA" id="ARBA00022640"/>
    </source>
</evidence>
<dbReference type="Pfam" id="PF21010">
    <property type="entry name" value="HA2_C"/>
    <property type="match status" value="1"/>
</dbReference>
<evidence type="ECO:0000256" key="12">
    <source>
        <dbReference type="SAM" id="MobiDB-lite"/>
    </source>
</evidence>
<feature type="region of interest" description="Disordered" evidence="12">
    <location>
        <begin position="356"/>
        <end position="396"/>
    </location>
</feature>
<dbReference type="SMART" id="SM00847">
    <property type="entry name" value="HA2"/>
    <property type="match status" value="1"/>
</dbReference>
<dbReference type="FunFam" id="3.40.50.300:FF:000819">
    <property type="entry name" value="ATP dependent RNA helicase, putative"/>
    <property type="match status" value="1"/>
</dbReference>
<keyword evidence="6" id="KW-0378">Hydrolase</keyword>
<dbReference type="EMBL" id="KN824990">
    <property type="protein sequence ID" value="KIK96360.1"/>
    <property type="molecule type" value="Genomic_DNA"/>
</dbReference>
<organism evidence="15 16">
    <name type="scientific">Paxillus rubicundulus Ve08.2h10</name>
    <dbReference type="NCBI Taxonomy" id="930991"/>
    <lineage>
        <taxon>Eukaryota</taxon>
        <taxon>Fungi</taxon>
        <taxon>Dikarya</taxon>
        <taxon>Basidiomycota</taxon>
        <taxon>Agaricomycotina</taxon>
        <taxon>Agaricomycetes</taxon>
        <taxon>Agaricomycetidae</taxon>
        <taxon>Boletales</taxon>
        <taxon>Paxilineae</taxon>
        <taxon>Paxillaceae</taxon>
        <taxon>Paxillus</taxon>
    </lineage>
</organism>
<evidence type="ECO:0000256" key="8">
    <source>
        <dbReference type="ARBA" id="ARBA00022840"/>
    </source>
</evidence>
<accession>A0A0D0EA59</accession>
<evidence type="ECO:0000313" key="16">
    <source>
        <dbReference type="Proteomes" id="UP000054538"/>
    </source>
</evidence>
<keyword evidence="5" id="KW-0547">Nucleotide-binding</keyword>
<dbReference type="InterPro" id="IPR011545">
    <property type="entry name" value="DEAD/DEAH_box_helicase_dom"/>
</dbReference>
<gene>
    <name evidence="15" type="ORF">PAXRUDRAFT_826025</name>
</gene>
<dbReference type="Gene3D" id="1.10.8.10">
    <property type="entry name" value="DNA helicase RuvA subunit, C-terminal domain"/>
    <property type="match status" value="1"/>
</dbReference>
<comment type="subcellular location">
    <subcellularLocation>
        <location evidence="1">Plastid</location>
        <location evidence="1">Chloroplast</location>
    </subcellularLocation>
</comment>
<feature type="region of interest" description="Disordered" evidence="12">
    <location>
        <begin position="249"/>
        <end position="286"/>
    </location>
</feature>
<comment type="catalytic activity">
    <reaction evidence="11">
        <text>ATP + H2O = ADP + phosphate + H(+)</text>
        <dbReference type="Rhea" id="RHEA:13065"/>
        <dbReference type="ChEBI" id="CHEBI:15377"/>
        <dbReference type="ChEBI" id="CHEBI:15378"/>
        <dbReference type="ChEBI" id="CHEBI:30616"/>
        <dbReference type="ChEBI" id="CHEBI:43474"/>
        <dbReference type="ChEBI" id="CHEBI:456216"/>
        <dbReference type="EC" id="3.6.4.13"/>
    </reaction>
</comment>
<dbReference type="SUPFAM" id="SSF46934">
    <property type="entry name" value="UBA-like"/>
    <property type="match status" value="1"/>
</dbReference>
<dbReference type="PANTHER" id="PTHR18934">
    <property type="entry name" value="ATP-DEPENDENT RNA HELICASE"/>
    <property type="match status" value="1"/>
</dbReference>
<dbReference type="Gene3D" id="3.40.50.300">
    <property type="entry name" value="P-loop containing nucleotide triphosphate hydrolases"/>
    <property type="match status" value="2"/>
</dbReference>
<keyword evidence="16" id="KW-1185">Reference proteome</keyword>
<keyword evidence="10" id="KW-0809">Transit peptide</keyword>
<dbReference type="OrthoDB" id="5600252at2759"/>
<dbReference type="InterPro" id="IPR011709">
    <property type="entry name" value="DEAD-box_helicase_OB_fold"/>
</dbReference>
<dbReference type="InterPro" id="IPR014001">
    <property type="entry name" value="Helicase_ATP-bd"/>
</dbReference>
<dbReference type="InParanoid" id="A0A0D0EA59"/>
<dbReference type="InterPro" id="IPR001650">
    <property type="entry name" value="Helicase_C-like"/>
</dbReference>
<evidence type="ECO:0000259" key="14">
    <source>
        <dbReference type="PROSITE" id="PS51194"/>
    </source>
</evidence>
<evidence type="ECO:0000256" key="11">
    <source>
        <dbReference type="ARBA" id="ARBA00047984"/>
    </source>
</evidence>
<evidence type="ECO:0000256" key="9">
    <source>
        <dbReference type="ARBA" id="ARBA00022884"/>
    </source>
</evidence>
<dbReference type="PANTHER" id="PTHR18934:SF145">
    <property type="entry name" value="ATP-DEPENDENT RNA HELICASE DHX57-RELATED"/>
    <property type="match status" value="1"/>
</dbReference>
<feature type="compositionally biased region" description="Polar residues" evidence="12">
    <location>
        <begin position="250"/>
        <end position="277"/>
    </location>
</feature>
<dbReference type="PROSITE" id="PS51192">
    <property type="entry name" value="HELICASE_ATP_BIND_1"/>
    <property type="match status" value="1"/>
</dbReference>
<dbReference type="FunFam" id="1.20.120.1080:FF:000002">
    <property type="entry name" value="Putative ATP-dependent RNA helicase DHX36"/>
    <property type="match status" value="1"/>
</dbReference>
<evidence type="ECO:0000256" key="2">
    <source>
        <dbReference type="ARBA" id="ARBA00012552"/>
    </source>
</evidence>
<name>A0A0D0EA59_9AGAM</name>
<reference evidence="15 16" key="1">
    <citation type="submission" date="2014-04" db="EMBL/GenBank/DDBJ databases">
        <authorList>
            <consortium name="DOE Joint Genome Institute"/>
            <person name="Kuo A."/>
            <person name="Kohler A."/>
            <person name="Jargeat P."/>
            <person name="Nagy L.G."/>
            <person name="Floudas D."/>
            <person name="Copeland A."/>
            <person name="Barry K.W."/>
            <person name="Cichocki N."/>
            <person name="Veneault-Fourrey C."/>
            <person name="LaButti K."/>
            <person name="Lindquist E.A."/>
            <person name="Lipzen A."/>
            <person name="Lundell T."/>
            <person name="Morin E."/>
            <person name="Murat C."/>
            <person name="Sun H."/>
            <person name="Tunlid A."/>
            <person name="Henrissat B."/>
            <person name="Grigoriev I.V."/>
            <person name="Hibbett D.S."/>
            <person name="Martin F."/>
            <person name="Nordberg H.P."/>
            <person name="Cantor M.N."/>
            <person name="Hua S.X."/>
        </authorList>
    </citation>
    <scope>NUCLEOTIDE SEQUENCE [LARGE SCALE GENOMIC DNA]</scope>
    <source>
        <strain evidence="15 16">Ve08.2h10</strain>
    </source>
</reference>
<dbReference type="GO" id="GO:0005524">
    <property type="term" value="F:ATP binding"/>
    <property type="evidence" value="ECO:0007669"/>
    <property type="project" value="UniProtKB-KW"/>
</dbReference>
<dbReference type="GO" id="GO:0003724">
    <property type="term" value="F:RNA helicase activity"/>
    <property type="evidence" value="ECO:0007669"/>
    <property type="project" value="UniProtKB-EC"/>
</dbReference>
<dbReference type="SMART" id="SM00487">
    <property type="entry name" value="DEXDc"/>
    <property type="match status" value="1"/>
</dbReference>
<evidence type="ECO:0000256" key="5">
    <source>
        <dbReference type="ARBA" id="ARBA00022741"/>
    </source>
</evidence>
<dbReference type="Gene3D" id="1.20.120.1080">
    <property type="match status" value="1"/>
</dbReference>
<dbReference type="GO" id="GO:0016787">
    <property type="term" value="F:hydrolase activity"/>
    <property type="evidence" value="ECO:0007669"/>
    <property type="project" value="UniProtKB-KW"/>
</dbReference>
<dbReference type="SMART" id="SM00490">
    <property type="entry name" value="HELICc"/>
    <property type="match status" value="1"/>
</dbReference>
<dbReference type="InterPro" id="IPR009060">
    <property type="entry name" value="UBA-like_sf"/>
</dbReference>
<dbReference type="PROSITE" id="PS51194">
    <property type="entry name" value="HELICASE_CTER"/>
    <property type="match status" value="1"/>
</dbReference>
<evidence type="ECO:0000256" key="7">
    <source>
        <dbReference type="ARBA" id="ARBA00022806"/>
    </source>
</evidence>
<sequence>MAKKKKTQLKPIARGFATTSIPKKVVQVEEAEPPDNEPPASAGSMAEFATSREVSGGPRASIQDTPPDEFNADRVEEQSLQNMIEKFQEKTEKEISRTIKAIGVDRSVSKGLTTLQVDPVLVDQVLQLQLQEETPEVQRYIDQTEEKAATRLAITYGVLRRLGFTEDCVEQCLRAIHGVELDEALEWLFVHCPDSELKINEGLKVSKSQNKRKPVTPVLTQEHPAMSVEPMSPTLIKLDATAPAFVPSFKPTSVNQTPHQQRVLTSVNTSAQSSKLSSPEPEDPNMEYARIKMQLVDLKEKKRLSKGQKSDASILLEEKLRNVKSHYFFDERDGERLYRSERDKANAQLLHVKLRGSAELPQPKNPVLRDNPVISAPSPPSSPSPSPEAQSDVFDQEDDESGGFLEILDIIPSEIQGFEGTTIRVKDMPFPKQSAGKLPKVILMEYTSKIDRYAAVTFDIISGASRAKRAGVRVLWEGRQVDEWRMEDVACHDESQAEQYVATVALHALSFPTTEGFAAGSMTSPVGNTFFRLFPPVFRQLWDELEADRKFRGDRVNREVWAKLRSIVEQKIDVTRSASEMMLKSALDVKDTSYTQALLRNAEASPEQLITDFRSRQMRPAYQEMLAHRNSLPIAKYREEIITTLGSSQILVLCGETGCGKSTQVPAFILEDQLARGESCKIYCTEPRRISAISLAQRVSRELGDPPGAVGTLSSLVGYSIRLESNTTKNTRLTYITSGIALRMLEGGSGHGGQGMAFDEITHIIIDEVHERSIESDFLLVVLKSLLSRRPDLRIILMSATVDAAKISNFFEGCPVLHVPGRTFPVDVLYLEDAIQYTGWSICEDSPYAKRRRDKFHQNKGRTDWDEPTFIDEDEDDPLVEGEALVGVPVKLEKRYSLQTEKTVELLDGRVIPYELILRLLEHLCFENNSLHSFSSAVLIFMPGLAEIRRLGDLLSEHPSFGDESWFRVYPLHSTLSSDNQNAVFDVPPAGVRKIVIATNIAETGITIPDITCVIDTGKQREMMFDEKRQLSRLVETFVAKSNAAQRRGRAGRVQNGVCFHLFTKQRHDTLLAEHPLPEMMRLSLSDLALRIKTMKVKIGTSIEDVLCRALDPPTSINVQRAIAALVEVRALTPTEDITPMGRLLSKLPTDVHLGKFLLTAVVFRCLDPALTIAASLNSKSPFITPLGLEKEADRAKNAFRVDNSDFLTIHNAFASWRRASANPGFVRKFCRKNFLSHENLGQIEELRQQFLGYLVDSSFIDVDMSFVKELSRVRFGRNKSRLVIVPPELDSNSGNLAVVNAALLSGLYPKLLCVDPTNGLQMRTLSNNQTAFFHPSSVNFRRKPKDLAANYLAYFTLMHSKKLYAWETGPMDDLAILLLCGECDFKLMSDTATVDRKIKYRLTFRANVAMKILRNQLSSISAQKFRGKPMTESQVRWHELGMGALGKVKLDAEAESSNASVKVVIRS</sequence>
<dbReference type="Proteomes" id="UP000054538">
    <property type="component" value="Unassembled WGS sequence"/>
</dbReference>
<protein>
    <recommendedName>
        <fullName evidence="2">RNA helicase</fullName>
        <ecNumber evidence="2">3.6.4.13</ecNumber>
    </recommendedName>
</protein>
<keyword evidence="9" id="KW-0694">RNA-binding</keyword>
<keyword evidence="7" id="KW-0347">Helicase</keyword>
<dbReference type="CDD" id="cd18791">
    <property type="entry name" value="SF2_C_RHA"/>
    <property type="match status" value="1"/>
</dbReference>
<proteinExistence type="predicted"/>
<evidence type="ECO:0000256" key="1">
    <source>
        <dbReference type="ARBA" id="ARBA00004229"/>
    </source>
</evidence>
<dbReference type="SUPFAM" id="SSF52540">
    <property type="entry name" value="P-loop containing nucleoside triphosphate hydrolases"/>
    <property type="match status" value="1"/>
</dbReference>
<feature type="region of interest" description="Disordered" evidence="12">
    <location>
        <begin position="24"/>
        <end position="70"/>
    </location>
</feature>
<keyword evidence="3" id="KW-0150">Chloroplast</keyword>
<dbReference type="InterPro" id="IPR007502">
    <property type="entry name" value="Helicase-assoc_dom"/>
</dbReference>
<dbReference type="FunCoup" id="A0A0D0EA59">
    <property type="interactions" value="382"/>
</dbReference>
<dbReference type="EC" id="3.6.4.13" evidence="2"/>
<evidence type="ECO:0000259" key="13">
    <source>
        <dbReference type="PROSITE" id="PS51192"/>
    </source>
</evidence>
<dbReference type="Pfam" id="PF00271">
    <property type="entry name" value="Helicase_C"/>
    <property type="match status" value="1"/>
</dbReference>
<evidence type="ECO:0000256" key="6">
    <source>
        <dbReference type="ARBA" id="ARBA00022801"/>
    </source>
</evidence>
<reference evidence="16" key="2">
    <citation type="submission" date="2015-01" db="EMBL/GenBank/DDBJ databases">
        <title>Evolutionary Origins and Diversification of the Mycorrhizal Mutualists.</title>
        <authorList>
            <consortium name="DOE Joint Genome Institute"/>
            <consortium name="Mycorrhizal Genomics Consortium"/>
            <person name="Kohler A."/>
            <person name="Kuo A."/>
            <person name="Nagy L.G."/>
            <person name="Floudas D."/>
            <person name="Copeland A."/>
            <person name="Barry K.W."/>
            <person name="Cichocki N."/>
            <person name="Veneault-Fourrey C."/>
            <person name="LaButti K."/>
            <person name="Lindquist E.A."/>
            <person name="Lipzen A."/>
            <person name="Lundell T."/>
            <person name="Morin E."/>
            <person name="Murat C."/>
            <person name="Riley R."/>
            <person name="Ohm R."/>
            <person name="Sun H."/>
            <person name="Tunlid A."/>
            <person name="Henrissat B."/>
            <person name="Grigoriev I.V."/>
            <person name="Hibbett D.S."/>
            <person name="Martin F."/>
        </authorList>
    </citation>
    <scope>NUCLEOTIDE SEQUENCE [LARGE SCALE GENOMIC DNA]</scope>
    <source>
        <strain evidence="16">Ve08.2h10</strain>
    </source>
</reference>
<dbReference type="STRING" id="930991.A0A0D0EA59"/>
<keyword evidence="8" id="KW-0067">ATP-binding</keyword>
<evidence type="ECO:0000256" key="10">
    <source>
        <dbReference type="ARBA" id="ARBA00022946"/>
    </source>
</evidence>